<dbReference type="EMBL" id="CAEZTG010000003">
    <property type="protein sequence ID" value="CAB4553685.1"/>
    <property type="molecule type" value="Genomic_DNA"/>
</dbReference>
<accession>A0A6J6CR52</accession>
<evidence type="ECO:0000313" key="3">
    <source>
        <dbReference type="EMBL" id="CAB4553685.1"/>
    </source>
</evidence>
<evidence type="ECO:0000313" key="4">
    <source>
        <dbReference type="EMBL" id="CAB4568886.1"/>
    </source>
</evidence>
<evidence type="ECO:0000313" key="2">
    <source>
        <dbReference type="EMBL" id="CAB4540119.1"/>
    </source>
</evidence>
<name>A0A6J6CR52_9ZZZZ</name>
<sequence length="143" mass="14937">MEASSLRFAAAARSLGEVARAAGLVVPSFRSPPRLEGVDRTMKRQVDGAGVEAVTVSVRIKGRPWVSVLADMIDGVLVANELSGPTAGAARTVMWGAVEADVMRGSEPLEPSRQGQRRSGRSAAGHAARRAPQPAGQPQTRVA</sequence>
<evidence type="ECO:0000256" key="1">
    <source>
        <dbReference type="SAM" id="MobiDB-lite"/>
    </source>
</evidence>
<protein>
    <submittedName>
        <fullName evidence="3">Unannotated protein</fullName>
    </submittedName>
</protein>
<dbReference type="EMBL" id="CAEZXE010000010">
    <property type="protein sequence ID" value="CAB4668718.1"/>
    <property type="molecule type" value="Genomic_DNA"/>
</dbReference>
<feature type="compositionally biased region" description="Low complexity" evidence="1">
    <location>
        <begin position="121"/>
        <end position="143"/>
    </location>
</feature>
<dbReference type="EMBL" id="CAEZVV010000013">
    <property type="protein sequence ID" value="CAB4638368.1"/>
    <property type="molecule type" value="Genomic_DNA"/>
</dbReference>
<evidence type="ECO:0000313" key="5">
    <source>
        <dbReference type="EMBL" id="CAB4638368.1"/>
    </source>
</evidence>
<dbReference type="EMBL" id="CAEZSU010000008">
    <property type="protein sequence ID" value="CAB4540119.1"/>
    <property type="molecule type" value="Genomic_DNA"/>
</dbReference>
<feature type="region of interest" description="Disordered" evidence="1">
    <location>
        <begin position="104"/>
        <end position="143"/>
    </location>
</feature>
<gene>
    <name evidence="2" type="ORF">UFOPK1495_00143</name>
    <name evidence="3" type="ORF">UFOPK1603_00067</name>
    <name evidence="4" type="ORF">UFOPK1711_00378</name>
    <name evidence="5" type="ORF">UFOPK2143_00403</name>
    <name evidence="6" type="ORF">UFOPK2350_00214</name>
</gene>
<organism evidence="3">
    <name type="scientific">freshwater metagenome</name>
    <dbReference type="NCBI Taxonomy" id="449393"/>
    <lineage>
        <taxon>unclassified sequences</taxon>
        <taxon>metagenomes</taxon>
        <taxon>ecological metagenomes</taxon>
    </lineage>
</organism>
<proteinExistence type="predicted"/>
<dbReference type="AlphaFoldDB" id="A0A6J6CR52"/>
<evidence type="ECO:0000313" key="6">
    <source>
        <dbReference type="EMBL" id="CAB4668718.1"/>
    </source>
</evidence>
<dbReference type="EMBL" id="CAEZTR010000015">
    <property type="protein sequence ID" value="CAB4568886.1"/>
    <property type="molecule type" value="Genomic_DNA"/>
</dbReference>
<reference evidence="3" key="1">
    <citation type="submission" date="2020-05" db="EMBL/GenBank/DDBJ databases">
        <authorList>
            <person name="Chiriac C."/>
            <person name="Salcher M."/>
            <person name="Ghai R."/>
            <person name="Kavagutti S V."/>
        </authorList>
    </citation>
    <scope>NUCLEOTIDE SEQUENCE</scope>
</reference>